<keyword evidence="2" id="KW-1185">Reference proteome</keyword>
<protein>
    <submittedName>
        <fullName evidence="1">Uncharacterized protein</fullName>
    </submittedName>
</protein>
<sequence>MSTKCYNGCKRLCVAFSFGLTSITSNYSYNTSPSQEGRQLCSTIQIKETDKTGHSSDNSNDIRVTFAFSNPHLSTAEIKRIYAAYILRCMMSIHTICYWCKH</sequence>
<comment type="caution">
    <text evidence="1">The sequence shown here is derived from an EMBL/GenBank/DDBJ whole genome shotgun (WGS) entry which is preliminary data.</text>
</comment>
<evidence type="ECO:0000313" key="1">
    <source>
        <dbReference type="EMBL" id="GIY55779.1"/>
    </source>
</evidence>
<accession>A0AAV4UD96</accession>
<evidence type="ECO:0000313" key="2">
    <source>
        <dbReference type="Proteomes" id="UP001054945"/>
    </source>
</evidence>
<proteinExistence type="predicted"/>
<reference evidence="1 2" key="1">
    <citation type="submission" date="2021-06" db="EMBL/GenBank/DDBJ databases">
        <title>Caerostris extrusa draft genome.</title>
        <authorList>
            <person name="Kono N."/>
            <person name="Arakawa K."/>
        </authorList>
    </citation>
    <scope>NUCLEOTIDE SEQUENCE [LARGE SCALE GENOMIC DNA]</scope>
</reference>
<dbReference type="Proteomes" id="UP001054945">
    <property type="component" value="Unassembled WGS sequence"/>
</dbReference>
<gene>
    <name evidence="1" type="ORF">CEXT_212891</name>
</gene>
<dbReference type="EMBL" id="BPLR01012673">
    <property type="protein sequence ID" value="GIY55779.1"/>
    <property type="molecule type" value="Genomic_DNA"/>
</dbReference>
<name>A0AAV4UD96_CAEEX</name>
<dbReference type="AlphaFoldDB" id="A0AAV4UD96"/>
<organism evidence="1 2">
    <name type="scientific">Caerostris extrusa</name>
    <name type="common">Bark spider</name>
    <name type="synonym">Caerostris bankana</name>
    <dbReference type="NCBI Taxonomy" id="172846"/>
    <lineage>
        <taxon>Eukaryota</taxon>
        <taxon>Metazoa</taxon>
        <taxon>Ecdysozoa</taxon>
        <taxon>Arthropoda</taxon>
        <taxon>Chelicerata</taxon>
        <taxon>Arachnida</taxon>
        <taxon>Araneae</taxon>
        <taxon>Araneomorphae</taxon>
        <taxon>Entelegynae</taxon>
        <taxon>Araneoidea</taxon>
        <taxon>Araneidae</taxon>
        <taxon>Caerostris</taxon>
    </lineage>
</organism>